<evidence type="ECO:0000256" key="11">
    <source>
        <dbReference type="ARBA" id="ARBA00022989"/>
    </source>
</evidence>
<dbReference type="InterPro" id="IPR013083">
    <property type="entry name" value="Znf_RING/FYVE/PHD"/>
</dbReference>
<evidence type="ECO:0000256" key="12">
    <source>
        <dbReference type="ARBA" id="ARBA00023136"/>
    </source>
</evidence>
<dbReference type="PANTHER" id="PTHR46905">
    <property type="entry name" value="RING-H2 FINGER PROTEIN ATL78"/>
    <property type="match status" value="1"/>
</dbReference>
<feature type="transmembrane region" description="Helical" evidence="16">
    <location>
        <begin position="40"/>
        <end position="65"/>
    </location>
</feature>
<comment type="pathway">
    <text evidence="3">Protein modification; protein ubiquitination.</text>
</comment>
<comment type="subcellular location">
    <subcellularLocation>
        <location evidence="2">Membrane</location>
        <topology evidence="2">Single-pass membrane protein</topology>
    </subcellularLocation>
</comment>
<dbReference type="EMBL" id="CACTIH010000153">
    <property type="protein sequence ID" value="CAA2955531.1"/>
    <property type="molecule type" value="Genomic_DNA"/>
</dbReference>
<evidence type="ECO:0000256" key="4">
    <source>
        <dbReference type="ARBA" id="ARBA00012483"/>
    </source>
</evidence>
<keyword evidence="9" id="KW-0833">Ubl conjugation pathway</keyword>
<comment type="catalytic activity">
    <reaction evidence="1">
        <text>S-ubiquitinyl-[E2 ubiquitin-conjugating enzyme]-L-cysteine + [acceptor protein]-L-lysine = [E2 ubiquitin-conjugating enzyme]-L-cysteine + N(6)-ubiquitinyl-[acceptor protein]-L-lysine.</text>
        <dbReference type="EC" id="2.3.2.27"/>
    </reaction>
</comment>
<dbReference type="FunFam" id="3.30.40.10:FF:000187">
    <property type="entry name" value="E3 ubiquitin-protein ligase ATL6"/>
    <property type="match status" value="1"/>
</dbReference>
<dbReference type="OrthoDB" id="8062037at2759"/>
<accession>A0A8S0PQ35</accession>
<dbReference type="InterPro" id="IPR044602">
    <property type="entry name" value="ATL10/ATL72-79-like"/>
</dbReference>
<evidence type="ECO:0000313" key="19">
    <source>
        <dbReference type="Proteomes" id="UP000594638"/>
    </source>
</evidence>
<evidence type="ECO:0000256" key="3">
    <source>
        <dbReference type="ARBA" id="ARBA00004906"/>
    </source>
</evidence>
<evidence type="ECO:0000256" key="8">
    <source>
        <dbReference type="ARBA" id="ARBA00022771"/>
    </source>
</evidence>
<dbReference type="PROSITE" id="PS50089">
    <property type="entry name" value="ZF_RING_2"/>
    <property type="match status" value="1"/>
</dbReference>
<evidence type="ECO:0000256" key="16">
    <source>
        <dbReference type="SAM" id="Phobius"/>
    </source>
</evidence>
<sequence length="206" mass="22010">MTLRSRFLGGVNPPLLPAPSSPPPGKESTPLDNQPLDSDFIVILAALLCALICVLGLVTVARCAWIRRISGRNSFVPPSSQAAANKGLKKKVLESLPKLTYAATDDKSGKLSDCAICLSEFAAGDEVRMLPPCDHGFHVACIDTWLESHSSCPSCRQILAMRRCQKCGGLPEAGSSSSSAPANRSGAESEPSCRRREDLINRRIHG</sequence>
<dbReference type="Pfam" id="PF13639">
    <property type="entry name" value="zf-RING_2"/>
    <property type="match status" value="1"/>
</dbReference>
<feature type="compositionally biased region" description="Low complexity" evidence="15">
    <location>
        <begin position="172"/>
        <end position="186"/>
    </location>
</feature>
<evidence type="ECO:0000256" key="9">
    <source>
        <dbReference type="ARBA" id="ARBA00022786"/>
    </source>
</evidence>
<dbReference type="Gramene" id="OE9A080465T1">
    <property type="protein sequence ID" value="OE9A080465C1"/>
    <property type="gene ID" value="OE9A080465"/>
</dbReference>
<protein>
    <recommendedName>
        <fullName evidence="4">RING-type E3 ubiquitin transferase</fullName>
        <ecNumber evidence="4">2.3.2.27</ecNumber>
    </recommendedName>
</protein>
<dbReference type="PANTHER" id="PTHR46905:SF7">
    <property type="entry name" value="RING-H2 FINGER PROTEIN ATL78"/>
    <property type="match status" value="1"/>
</dbReference>
<evidence type="ECO:0000256" key="2">
    <source>
        <dbReference type="ARBA" id="ARBA00004167"/>
    </source>
</evidence>
<dbReference type="Gene3D" id="3.30.40.10">
    <property type="entry name" value="Zinc/RING finger domain, C3HC4 (zinc finger)"/>
    <property type="match status" value="1"/>
</dbReference>
<evidence type="ECO:0000256" key="13">
    <source>
        <dbReference type="ARBA" id="ARBA00024209"/>
    </source>
</evidence>
<feature type="region of interest" description="Disordered" evidence="15">
    <location>
        <begin position="172"/>
        <end position="206"/>
    </location>
</feature>
<reference evidence="18 19" key="1">
    <citation type="submission" date="2019-12" db="EMBL/GenBank/DDBJ databases">
        <authorList>
            <person name="Alioto T."/>
            <person name="Alioto T."/>
            <person name="Gomez Garrido J."/>
        </authorList>
    </citation>
    <scope>NUCLEOTIDE SEQUENCE [LARGE SCALE GENOMIC DNA]</scope>
</reference>
<evidence type="ECO:0000256" key="14">
    <source>
        <dbReference type="PROSITE-ProRule" id="PRU00175"/>
    </source>
</evidence>
<evidence type="ECO:0000256" key="6">
    <source>
        <dbReference type="ARBA" id="ARBA00022692"/>
    </source>
</evidence>
<evidence type="ECO:0000256" key="15">
    <source>
        <dbReference type="SAM" id="MobiDB-lite"/>
    </source>
</evidence>
<keyword evidence="7" id="KW-0479">Metal-binding</keyword>
<feature type="compositionally biased region" description="Basic and acidic residues" evidence="15">
    <location>
        <begin position="191"/>
        <end position="206"/>
    </location>
</feature>
<feature type="compositionally biased region" description="Pro residues" evidence="15">
    <location>
        <begin position="14"/>
        <end position="25"/>
    </location>
</feature>
<keyword evidence="11 16" id="KW-1133">Transmembrane helix</keyword>
<evidence type="ECO:0000256" key="5">
    <source>
        <dbReference type="ARBA" id="ARBA00022679"/>
    </source>
</evidence>
<comment type="caution">
    <text evidence="18">The sequence shown here is derived from an EMBL/GenBank/DDBJ whole genome shotgun (WGS) entry which is preliminary data.</text>
</comment>
<keyword evidence="5" id="KW-0808">Transferase</keyword>
<proteinExistence type="inferred from homology"/>
<evidence type="ECO:0000256" key="1">
    <source>
        <dbReference type="ARBA" id="ARBA00000900"/>
    </source>
</evidence>
<comment type="similarity">
    <text evidence="13">Belongs to the RING-type zinc finger family. ATL subfamily.</text>
</comment>
<evidence type="ECO:0000256" key="7">
    <source>
        <dbReference type="ARBA" id="ARBA00022723"/>
    </source>
</evidence>
<dbReference type="GO" id="GO:0016567">
    <property type="term" value="P:protein ubiquitination"/>
    <property type="evidence" value="ECO:0007669"/>
    <property type="project" value="InterPro"/>
</dbReference>
<dbReference type="Proteomes" id="UP000594638">
    <property type="component" value="Unassembled WGS sequence"/>
</dbReference>
<keyword evidence="12 16" id="KW-0472">Membrane</keyword>
<organism evidence="18 19">
    <name type="scientific">Olea europaea subsp. europaea</name>
    <dbReference type="NCBI Taxonomy" id="158383"/>
    <lineage>
        <taxon>Eukaryota</taxon>
        <taxon>Viridiplantae</taxon>
        <taxon>Streptophyta</taxon>
        <taxon>Embryophyta</taxon>
        <taxon>Tracheophyta</taxon>
        <taxon>Spermatophyta</taxon>
        <taxon>Magnoliopsida</taxon>
        <taxon>eudicotyledons</taxon>
        <taxon>Gunneridae</taxon>
        <taxon>Pentapetalae</taxon>
        <taxon>asterids</taxon>
        <taxon>lamiids</taxon>
        <taxon>Lamiales</taxon>
        <taxon>Oleaceae</taxon>
        <taxon>Oleeae</taxon>
        <taxon>Olea</taxon>
    </lineage>
</organism>
<evidence type="ECO:0000313" key="18">
    <source>
        <dbReference type="EMBL" id="CAA2955531.1"/>
    </source>
</evidence>
<dbReference type="AlphaFoldDB" id="A0A8S0PQ35"/>
<dbReference type="SMART" id="SM00184">
    <property type="entry name" value="RING"/>
    <property type="match status" value="1"/>
</dbReference>
<keyword evidence="10" id="KW-0862">Zinc</keyword>
<dbReference type="GO" id="GO:0016020">
    <property type="term" value="C:membrane"/>
    <property type="evidence" value="ECO:0007669"/>
    <property type="project" value="UniProtKB-SubCell"/>
</dbReference>
<dbReference type="SUPFAM" id="SSF57850">
    <property type="entry name" value="RING/U-box"/>
    <property type="match status" value="1"/>
</dbReference>
<feature type="region of interest" description="Disordered" evidence="15">
    <location>
        <begin position="1"/>
        <end position="31"/>
    </location>
</feature>
<evidence type="ECO:0000256" key="10">
    <source>
        <dbReference type="ARBA" id="ARBA00022833"/>
    </source>
</evidence>
<dbReference type="GO" id="GO:0008270">
    <property type="term" value="F:zinc ion binding"/>
    <property type="evidence" value="ECO:0007669"/>
    <property type="project" value="UniProtKB-KW"/>
</dbReference>
<dbReference type="GO" id="GO:0061630">
    <property type="term" value="F:ubiquitin protein ligase activity"/>
    <property type="evidence" value="ECO:0007669"/>
    <property type="project" value="UniProtKB-EC"/>
</dbReference>
<keyword evidence="19" id="KW-1185">Reference proteome</keyword>
<dbReference type="InterPro" id="IPR001841">
    <property type="entry name" value="Znf_RING"/>
</dbReference>
<gene>
    <name evidence="18" type="ORF">OLEA9_A080465</name>
</gene>
<dbReference type="EC" id="2.3.2.27" evidence="4"/>
<dbReference type="CDD" id="cd16461">
    <property type="entry name" value="RING-H2_EL5-like"/>
    <property type="match status" value="1"/>
</dbReference>
<feature type="domain" description="RING-type" evidence="17">
    <location>
        <begin position="114"/>
        <end position="156"/>
    </location>
</feature>
<evidence type="ECO:0000259" key="17">
    <source>
        <dbReference type="PROSITE" id="PS50089"/>
    </source>
</evidence>
<keyword evidence="6 16" id="KW-0812">Transmembrane</keyword>
<keyword evidence="8 14" id="KW-0863">Zinc-finger</keyword>
<name>A0A8S0PQ35_OLEEU</name>